<dbReference type="SMART" id="SM00028">
    <property type="entry name" value="TPR"/>
    <property type="match status" value="3"/>
</dbReference>
<dbReference type="AlphaFoldDB" id="A0A1S6J0S8"/>
<dbReference type="Gene3D" id="3.90.550.10">
    <property type="entry name" value="Spore Coat Polysaccharide Biosynthesis Protein SpsA, Chain A"/>
    <property type="match status" value="1"/>
</dbReference>
<reference evidence="5 6" key="1">
    <citation type="journal article" date="2016" name="Int. J. Syst. Evol. Microbiol.">
        <title>Desulfotomaculum ferrireducens sp. nov., a moderately thermophilic sulfate-reducing and dissimilatory Fe(III)-reducing bacterium isolated from compost.</title>
        <authorList>
            <person name="Yang G."/>
            <person name="Guo J."/>
            <person name="Zhuang L."/>
            <person name="Yuan Y."/>
            <person name="Zhou S."/>
        </authorList>
    </citation>
    <scope>NUCLEOTIDE SEQUENCE [LARGE SCALE GENOMIC DNA]</scope>
    <source>
        <strain evidence="5 6">GSS09</strain>
    </source>
</reference>
<feature type="domain" description="Glycosyltransferase 2-like" evidence="4">
    <location>
        <begin position="4"/>
        <end position="84"/>
    </location>
</feature>
<dbReference type="SUPFAM" id="SSF53448">
    <property type="entry name" value="Nucleotide-diphospho-sugar transferases"/>
    <property type="match status" value="1"/>
</dbReference>
<proteinExistence type="predicted"/>
<keyword evidence="6" id="KW-1185">Reference proteome</keyword>
<dbReference type="Pfam" id="PF07719">
    <property type="entry name" value="TPR_2"/>
    <property type="match status" value="1"/>
</dbReference>
<dbReference type="KEGG" id="dfg:B0537_12830"/>
<evidence type="ECO:0000256" key="2">
    <source>
        <dbReference type="ARBA" id="ARBA00022803"/>
    </source>
</evidence>
<evidence type="ECO:0000256" key="1">
    <source>
        <dbReference type="ARBA" id="ARBA00022737"/>
    </source>
</evidence>
<dbReference type="STRING" id="1833852.B0537_12830"/>
<feature type="repeat" description="TPR" evidence="3">
    <location>
        <begin position="312"/>
        <end position="345"/>
    </location>
</feature>
<dbReference type="CDD" id="cd02511">
    <property type="entry name" value="Beta4Glucosyltransferase"/>
    <property type="match status" value="1"/>
</dbReference>
<dbReference type="InterPro" id="IPR013105">
    <property type="entry name" value="TPR_2"/>
</dbReference>
<dbReference type="PANTHER" id="PTHR43630">
    <property type="entry name" value="POLY-BETA-1,6-N-ACETYL-D-GLUCOSAMINE SYNTHASE"/>
    <property type="match status" value="1"/>
</dbReference>
<dbReference type="InterPro" id="IPR019734">
    <property type="entry name" value="TPR_rpt"/>
</dbReference>
<dbReference type="RefSeq" id="WP_238457886.1">
    <property type="nucleotide sequence ID" value="NZ_CP019698.1"/>
</dbReference>
<dbReference type="SUPFAM" id="SSF48452">
    <property type="entry name" value="TPR-like"/>
    <property type="match status" value="1"/>
</dbReference>
<dbReference type="EMBL" id="CP019698">
    <property type="protein sequence ID" value="AQS60610.1"/>
    <property type="molecule type" value="Genomic_DNA"/>
</dbReference>
<dbReference type="Pfam" id="PF00535">
    <property type="entry name" value="Glycos_transf_2"/>
    <property type="match status" value="1"/>
</dbReference>
<dbReference type="InterPro" id="IPR001173">
    <property type="entry name" value="Glyco_trans_2-like"/>
</dbReference>
<keyword evidence="2 3" id="KW-0802">TPR repeat</keyword>
<evidence type="ECO:0000259" key="4">
    <source>
        <dbReference type="Pfam" id="PF00535"/>
    </source>
</evidence>
<dbReference type="Gene3D" id="1.25.40.10">
    <property type="entry name" value="Tetratricopeptide repeat domain"/>
    <property type="match status" value="2"/>
</dbReference>
<dbReference type="Proteomes" id="UP000189464">
    <property type="component" value="Chromosome"/>
</dbReference>
<dbReference type="InterPro" id="IPR011990">
    <property type="entry name" value="TPR-like_helical_dom_sf"/>
</dbReference>
<protein>
    <recommendedName>
        <fullName evidence="4">Glycosyltransferase 2-like domain-containing protein</fullName>
    </recommendedName>
</protein>
<accession>A0A1S6J0S8</accession>
<evidence type="ECO:0000313" key="5">
    <source>
        <dbReference type="EMBL" id="AQS60610.1"/>
    </source>
</evidence>
<evidence type="ECO:0000313" key="6">
    <source>
        <dbReference type="Proteomes" id="UP000189464"/>
    </source>
</evidence>
<evidence type="ECO:0000256" key="3">
    <source>
        <dbReference type="PROSITE-ProRule" id="PRU00339"/>
    </source>
</evidence>
<keyword evidence="1" id="KW-0677">Repeat</keyword>
<dbReference type="PANTHER" id="PTHR43630:SF2">
    <property type="entry name" value="GLYCOSYLTRANSFERASE"/>
    <property type="match status" value="1"/>
</dbReference>
<name>A0A1S6J0S8_9FIRM</name>
<gene>
    <name evidence="5" type="ORF">B0537_12830</name>
</gene>
<organism evidence="5 6">
    <name type="scientific">Desulforamulus ferrireducens</name>
    <dbReference type="NCBI Taxonomy" id="1833852"/>
    <lineage>
        <taxon>Bacteria</taxon>
        <taxon>Bacillati</taxon>
        <taxon>Bacillota</taxon>
        <taxon>Clostridia</taxon>
        <taxon>Eubacteriales</taxon>
        <taxon>Peptococcaceae</taxon>
        <taxon>Desulforamulus</taxon>
    </lineage>
</organism>
<sequence>MTISLTMIVKNEASRLAACLESAQGFVDEIVIVDTGSTDNTMQVARQYTDKVFSYAWQHDFSAARNYALSQASGDWILYLDADEKLVCADCTLKDFIVKDKNIEAYMLPLEHPINESTGEFNNFLVLRLFKNNNEYYFTGRIHEQVVVKNRQVVGVAEGVKIKHALLSPKERNLKKGRNLRFLKAEIKDEPENPFLCYYLGVEWLGLGKPKLALPLLEKAYSKLTDDFIMFKSAALRYLLTCLNLLQEFERVICLGQEAALHYVNYADVYYLTGCALEEKAEYKIALKWFHKAIESGTPAVTFSHLQGTEGFLAYYHLGFCYEKLNQKQQAEQCYEQALRENNQYHYPSCSLFMVKMARCGCSGVLQYFEDKNYFANYKVALTVADLFYQMGSPGYAKRCLLMAKGLNPPAWEYMYYLGKYHILSGEIGPGLEYLKQLPVDSAFYVESKIYLMLGLILQGNYAAVRAQSLELWQHKELRIIARFFNSLSHWLPKGLPPYINFEQLETKNFYLKLLNICHRYLPDFPKEKDIFQQRLLTMLQDILLVLPGGRRLMDDYYAERINEISKYVSYRF</sequence>
<dbReference type="PROSITE" id="PS50005">
    <property type="entry name" value="TPR"/>
    <property type="match status" value="1"/>
</dbReference>
<dbReference type="InterPro" id="IPR029044">
    <property type="entry name" value="Nucleotide-diphossugar_trans"/>
</dbReference>